<evidence type="ECO:0000313" key="4">
    <source>
        <dbReference type="Proteomes" id="UP000623067"/>
    </source>
</evidence>
<proteinExistence type="predicted"/>
<dbReference type="InterPro" id="IPR036388">
    <property type="entry name" value="WH-like_DNA-bd_sf"/>
</dbReference>
<dbReference type="Pfam" id="PF17778">
    <property type="entry name" value="WHD_BLACT"/>
    <property type="match status" value="1"/>
</dbReference>
<evidence type="ECO:0000259" key="2">
    <source>
        <dbReference type="SMART" id="SM00849"/>
    </source>
</evidence>
<reference evidence="3" key="1">
    <citation type="journal article" date="2014" name="Int. J. Syst. Evol. Microbiol.">
        <title>Complete genome sequence of Corynebacterium casei LMG S-19264T (=DSM 44701T), isolated from a smear-ripened cheese.</title>
        <authorList>
            <consortium name="US DOE Joint Genome Institute (JGI-PGF)"/>
            <person name="Walter F."/>
            <person name="Albersmeier A."/>
            <person name="Kalinowski J."/>
            <person name="Ruckert C."/>
        </authorList>
    </citation>
    <scope>NUCLEOTIDE SEQUENCE</scope>
    <source>
        <strain evidence="3">CGMCC 1.15330</strain>
    </source>
</reference>
<dbReference type="Gene3D" id="1.10.10.10">
    <property type="entry name" value="Winged helix-like DNA-binding domain superfamily/Winged helix DNA-binding domain"/>
    <property type="match status" value="1"/>
</dbReference>
<dbReference type="SMART" id="SM00849">
    <property type="entry name" value="Lactamase_B"/>
    <property type="match status" value="1"/>
</dbReference>
<reference evidence="3" key="2">
    <citation type="submission" date="2020-09" db="EMBL/GenBank/DDBJ databases">
        <authorList>
            <person name="Sun Q."/>
            <person name="Zhou Y."/>
        </authorList>
    </citation>
    <scope>NUCLEOTIDE SEQUENCE</scope>
    <source>
        <strain evidence="3">CGMCC 1.15330</strain>
    </source>
</reference>
<evidence type="ECO:0000313" key="3">
    <source>
        <dbReference type="EMBL" id="GGB27554.1"/>
    </source>
</evidence>
<dbReference type="PANTHER" id="PTHR23131:SF0">
    <property type="entry name" value="ENDORIBONUCLEASE LACTB2"/>
    <property type="match status" value="1"/>
</dbReference>
<dbReference type="InterPro" id="IPR050662">
    <property type="entry name" value="Sec-metab_biosynth-thioest"/>
</dbReference>
<dbReference type="InterPro" id="IPR036866">
    <property type="entry name" value="RibonucZ/Hydroxyglut_hydro"/>
</dbReference>
<keyword evidence="4" id="KW-1185">Reference proteome</keyword>
<gene>
    <name evidence="3" type="ORF">GCM10011380_16530</name>
</gene>
<feature type="domain" description="Metallo-beta-lactamase" evidence="2">
    <location>
        <begin position="70"/>
        <end position="243"/>
    </location>
</feature>
<sequence length="326" mass="34325">MASGPTRGEDAGALAMGSSRARRSDRPLPPPAPPAICERMADIPTGIPIVLEPLVTRVLAPNASAYTYTGTQSYVVGEPGGDVAVIDPGPDDPAHLAALAAEIAGRPVRAILITHHHRDHSPASRPLAASTGSPVVGAAPFAPDDHGARADAAFDRDYAPDRVLADGEAVAGQGWTLTALATPGHTSNHLCFALAETAALFSGDHVMGWATSVISPPDGDMGAYMASLERLLGRDDRVYYPGHGEAVESPRRLVRGMLGHRKQREGQILRLLGEAEQPVPAMVGRMYVGLDPRLLPAAERSVLAHLYDLRQRGLVAEQGATWRIAA</sequence>
<evidence type="ECO:0000256" key="1">
    <source>
        <dbReference type="SAM" id="MobiDB-lite"/>
    </source>
</evidence>
<protein>
    <submittedName>
        <fullName evidence="3">MBL fold metallo-hydrolase</fullName>
    </submittedName>
</protein>
<dbReference type="InterPro" id="IPR041516">
    <property type="entry name" value="LACTB2_WH"/>
</dbReference>
<dbReference type="Pfam" id="PF00753">
    <property type="entry name" value="Lactamase_B"/>
    <property type="match status" value="1"/>
</dbReference>
<dbReference type="SUPFAM" id="SSF56281">
    <property type="entry name" value="Metallo-hydrolase/oxidoreductase"/>
    <property type="match status" value="1"/>
</dbReference>
<dbReference type="Gene3D" id="3.60.15.10">
    <property type="entry name" value="Ribonuclease Z/Hydroxyacylglutathione hydrolase-like"/>
    <property type="match status" value="1"/>
</dbReference>
<accession>A0A916WS49</accession>
<dbReference type="EMBL" id="BMIH01000002">
    <property type="protein sequence ID" value="GGB27554.1"/>
    <property type="molecule type" value="Genomic_DNA"/>
</dbReference>
<feature type="region of interest" description="Disordered" evidence="1">
    <location>
        <begin position="1"/>
        <end position="33"/>
    </location>
</feature>
<dbReference type="AlphaFoldDB" id="A0A916WS49"/>
<comment type="caution">
    <text evidence="3">The sequence shown here is derived from an EMBL/GenBank/DDBJ whole genome shotgun (WGS) entry which is preliminary data.</text>
</comment>
<dbReference type="PANTHER" id="PTHR23131">
    <property type="entry name" value="ENDORIBONUCLEASE LACTB2"/>
    <property type="match status" value="1"/>
</dbReference>
<name>A0A916WS49_9SPHN</name>
<organism evidence="3 4">
    <name type="scientific">Sphingomonas metalli</name>
    <dbReference type="NCBI Taxonomy" id="1779358"/>
    <lineage>
        <taxon>Bacteria</taxon>
        <taxon>Pseudomonadati</taxon>
        <taxon>Pseudomonadota</taxon>
        <taxon>Alphaproteobacteria</taxon>
        <taxon>Sphingomonadales</taxon>
        <taxon>Sphingomonadaceae</taxon>
        <taxon>Sphingomonas</taxon>
    </lineage>
</organism>
<dbReference type="Proteomes" id="UP000623067">
    <property type="component" value="Unassembled WGS sequence"/>
</dbReference>
<dbReference type="InterPro" id="IPR001279">
    <property type="entry name" value="Metallo-B-lactamas"/>
</dbReference>
<dbReference type="CDD" id="cd16278">
    <property type="entry name" value="metallo-hydrolase-like_MBL-fold"/>
    <property type="match status" value="1"/>
</dbReference>